<organism evidence="2 3">
    <name type="scientific">Roseococcus suduntuyensis</name>
    <dbReference type="NCBI Taxonomy" id="455361"/>
    <lineage>
        <taxon>Bacteria</taxon>
        <taxon>Pseudomonadati</taxon>
        <taxon>Pseudomonadota</taxon>
        <taxon>Alphaproteobacteria</taxon>
        <taxon>Acetobacterales</taxon>
        <taxon>Roseomonadaceae</taxon>
        <taxon>Roseococcus</taxon>
    </lineage>
</organism>
<evidence type="ECO:0000313" key="2">
    <source>
        <dbReference type="EMBL" id="MBB3898154.1"/>
    </source>
</evidence>
<proteinExistence type="predicted"/>
<feature type="region of interest" description="Disordered" evidence="1">
    <location>
        <begin position="64"/>
        <end position="84"/>
    </location>
</feature>
<evidence type="ECO:0000256" key="1">
    <source>
        <dbReference type="SAM" id="MobiDB-lite"/>
    </source>
</evidence>
<dbReference type="Proteomes" id="UP000553193">
    <property type="component" value="Unassembled WGS sequence"/>
</dbReference>
<comment type="caution">
    <text evidence="2">The sequence shown here is derived from an EMBL/GenBank/DDBJ whole genome shotgun (WGS) entry which is preliminary data.</text>
</comment>
<reference evidence="2 3" key="1">
    <citation type="submission" date="2020-08" db="EMBL/GenBank/DDBJ databases">
        <title>Genomic Encyclopedia of Type Strains, Phase IV (KMG-IV): sequencing the most valuable type-strain genomes for metagenomic binning, comparative biology and taxonomic classification.</title>
        <authorList>
            <person name="Goeker M."/>
        </authorList>
    </citation>
    <scope>NUCLEOTIDE SEQUENCE [LARGE SCALE GENOMIC DNA]</scope>
    <source>
        <strain evidence="2 3">DSM 19979</strain>
    </source>
</reference>
<feature type="region of interest" description="Disordered" evidence="1">
    <location>
        <begin position="180"/>
        <end position="273"/>
    </location>
</feature>
<gene>
    <name evidence="2" type="ORF">GGQ83_001591</name>
</gene>
<feature type="compositionally biased region" description="Basic and acidic residues" evidence="1">
    <location>
        <begin position="27"/>
        <end position="46"/>
    </location>
</feature>
<evidence type="ECO:0000313" key="3">
    <source>
        <dbReference type="Proteomes" id="UP000553193"/>
    </source>
</evidence>
<name>A0A840AD39_9PROT</name>
<dbReference type="AlphaFoldDB" id="A0A840AD39"/>
<feature type="region of interest" description="Disordered" evidence="1">
    <location>
        <begin position="1"/>
        <end position="46"/>
    </location>
</feature>
<protein>
    <submittedName>
        <fullName evidence="2">Uncharacterized protein</fullName>
    </submittedName>
</protein>
<keyword evidence="3" id="KW-1185">Reference proteome</keyword>
<accession>A0A840AD39</accession>
<dbReference type="EMBL" id="JACIDJ010000002">
    <property type="protein sequence ID" value="MBB3898154.1"/>
    <property type="molecule type" value="Genomic_DNA"/>
</dbReference>
<sequence>MARFVEDGGAVGSVQVDLQRARPPTHGSRETRRRPDPARSADGNEHVARVQRRLDALHPQRDLAEPDHMRPQPAHGAAGGAGAGKRDVVLPRAIRSAFQASGAAQLPMHVVQAAGARAFVQVIHILRDQQEIATGPGGVEPGQGLMRWVGRHIPKLRPPGIVEALHMVRVGGEGLGRCHLLQPHPGPDAPQVAEGGEPAFGRNAGSGEDDEVHARHPAPIRAACLARPDSDLQAKRPFGHRARARPLNGRARAPPPPGREAARSPRPPRRSAA</sequence>